<evidence type="ECO:0000259" key="13">
    <source>
        <dbReference type="Pfam" id="PF17766"/>
    </source>
</evidence>
<dbReference type="Pfam" id="PF05922">
    <property type="entry name" value="Inhibitor_I9"/>
    <property type="match status" value="1"/>
</dbReference>
<keyword evidence="5 8" id="KW-0720">Serine protease</keyword>
<dbReference type="AlphaFoldDB" id="A0A835IMU2"/>
<feature type="domain" description="Peptidase S8/S53" evidence="10">
    <location>
        <begin position="143"/>
        <end position="596"/>
    </location>
</feature>
<feature type="chain" id="PRO_5033054089" evidence="9">
    <location>
        <begin position="22"/>
        <end position="751"/>
    </location>
</feature>
<accession>A0A835IMU2</accession>
<evidence type="ECO:0000313" key="14">
    <source>
        <dbReference type="EMBL" id="KAF9620616.1"/>
    </source>
</evidence>
<dbReference type="PROSITE" id="PS51257">
    <property type="entry name" value="PROKAR_LIPOPROTEIN"/>
    <property type="match status" value="1"/>
</dbReference>
<dbReference type="PRINTS" id="PR00723">
    <property type="entry name" value="SUBTILISIN"/>
</dbReference>
<dbReference type="InterPro" id="IPR034197">
    <property type="entry name" value="Peptidases_S8_3"/>
</dbReference>
<evidence type="ECO:0000256" key="6">
    <source>
        <dbReference type="ARBA" id="ARBA00023180"/>
    </source>
</evidence>
<dbReference type="Proteomes" id="UP000631114">
    <property type="component" value="Unassembled WGS sequence"/>
</dbReference>
<dbReference type="SUPFAM" id="SSF52025">
    <property type="entry name" value="PA domain"/>
    <property type="match status" value="1"/>
</dbReference>
<feature type="active site" description="Charge relay system" evidence="7 8">
    <location>
        <position position="225"/>
    </location>
</feature>
<dbReference type="InterPro" id="IPR046450">
    <property type="entry name" value="PA_dom_sf"/>
</dbReference>
<dbReference type="InterPro" id="IPR041469">
    <property type="entry name" value="Subtilisin-like_FN3"/>
</dbReference>
<evidence type="ECO:0000256" key="2">
    <source>
        <dbReference type="ARBA" id="ARBA00022670"/>
    </source>
</evidence>
<evidence type="ECO:0000256" key="5">
    <source>
        <dbReference type="ARBA" id="ARBA00022825"/>
    </source>
</evidence>
<evidence type="ECO:0000256" key="9">
    <source>
        <dbReference type="SAM" id="SignalP"/>
    </source>
</evidence>
<gene>
    <name evidence="14" type="ORF">IFM89_013642</name>
</gene>
<evidence type="ECO:0000313" key="15">
    <source>
        <dbReference type="Proteomes" id="UP000631114"/>
    </source>
</evidence>
<feature type="signal peptide" evidence="9">
    <location>
        <begin position="1"/>
        <end position="21"/>
    </location>
</feature>
<keyword evidence="15" id="KW-1185">Reference proteome</keyword>
<evidence type="ECO:0000256" key="4">
    <source>
        <dbReference type="ARBA" id="ARBA00022801"/>
    </source>
</evidence>
<keyword evidence="4 8" id="KW-0378">Hydrolase</keyword>
<comment type="similarity">
    <text evidence="1 8">Belongs to the peptidase S8 family.</text>
</comment>
<comment type="caution">
    <text evidence="14">The sequence shown here is derived from an EMBL/GenBank/DDBJ whole genome shotgun (WGS) entry which is preliminary data.</text>
</comment>
<dbReference type="InterPro" id="IPR036852">
    <property type="entry name" value="Peptidase_S8/S53_dom_sf"/>
</dbReference>
<feature type="active site" description="Charge relay system" evidence="7 8">
    <location>
        <position position="538"/>
    </location>
</feature>
<reference evidence="14 15" key="1">
    <citation type="submission" date="2020-10" db="EMBL/GenBank/DDBJ databases">
        <title>The Coptis chinensis genome and diversification of protoberbering-type alkaloids.</title>
        <authorList>
            <person name="Wang B."/>
            <person name="Shu S."/>
            <person name="Song C."/>
            <person name="Liu Y."/>
        </authorList>
    </citation>
    <scope>NUCLEOTIDE SEQUENCE [LARGE SCALE GENOMIC DNA]</scope>
    <source>
        <strain evidence="14">HL-2020</strain>
        <tissue evidence="14">Leaf</tissue>
    </source>
</reference>
<keyword evidence="3 9" id="KW-0732">Signal</keyword>
<dbReference type="Pfam" id="PF02225">
    <property type="entry name" value="PA"/>
    <property type="match status" value="1"/>
</dbReference>
<name>A0A835IMU2_9MAGN</name>
<feature type="active site" description="Charge relay system" evidence="7 8">
    <location>
        <position position="152"/>
    </location>
</feature>
<feature type="domain" description="Inhibitor I9" evidence="12">
    <location>
        <begin position="26"/>
        <end position="99"/>
    </location>
</feature>
<dbReference type="InterPro" id="IPR003137">
    <property type="entry name" value="PA_domain"/>
</dbReference>
<dbReference type="Gene3D" id="3.40.50.200">
    <property type="entry name" value="Peptidase S8/S53 domain"/>
    <property type="match status" value="2"/>
</dbReference>
<feature type="domain" description="PA" evidence="11">
    <location>
        <begin position="361"/>
        <end position="450"/>
    </location>
</feature>
<dbReference type="PANTHER" id="PTHR10795">
    <property type="entry name" value="PROPROTEIN CONVERTASE SUBTILISIN/KEXIN"/>
    <property type="match status" value="1"/>
</dbReference>
<dbReference type="GO" id="GO:0006508">
    <property type="term" value="P:proteolysis"/>
    <property type="evidence" value="ECO:0007669"/>
    <property type="project" value="UniProtKB-KW"/>
</dbReference>
<evidence type="ECO:0000259" key="12">
    <source>
        <dbReference type="Pfam" id="PF05922"/>
    </source>
</evidence>
<evidence type="ECO:0000259" key="10">
    <source>
        <dbReference type="Pfam" id="PF00082"/>
    </source>
</evidence>
<dbReference type="InterPro" id="IPR010259">
    <property type="entry name" value="S8pro/Inhibitor_I9"/>
</dbReference>
<evidence type="ECO:0000256" key="7">
    <source>
        <dbReference type="PIRSR" id="PIRSR615500-1"/>
    </source>
</evidence>
<dbReference type="CDD" id="cd04852">
    <property type="entry name" value="Peptidases_S8_3"/>
    <property type="match status" value="1"/>
</dbReference>
<evidence type="ECO:0000256" key="3">
    <source>
        <dbReference type="ARBA" id="ARBA00022729"/>
    </source>
</evidence>
<dbReference type="SUPFAM" id="SSF52743">
    <property type="entry name" value="Subtilisin-like"/>
    <property type="match status" value="1"/>
</dbReference>
<dbReference type="Pfam" id="PF00082">
    <property type="entry name" value="Peptidase_S8"/>
    <property type="match status" value="1"/>
</dbReference>
<keyword evidence="6" id="KW-0325">Glycoprotein</keyword>
<dbReference type="OrthoDB" id="206201at2759"/>
<dbReference type="Gene3D" id="3.30.70.80">
    <property type="entry name" value="Peptidase S8 propeptide/proteinase inhibitor I9"/>
    <property type="match status" value="1"/>
</dbReference>
<evidence type="ECO:0000256" key="1">
    <source>
        <dbReference type="ARBA" id="ARBA00011073"/>
    </source>
</evidence>
<evidence type="ECO:0000256" key="8">
    <source>
        <dbReference type="PROSITE-ProRule" id="PRU01240"/>
    </source>
</evidence>
<dbReference type="GO" id="GO:0004252">
    <property type="term" value="F:serine-type endopeptidase activity"/>
    <property type="evidence" value="ECO:0007669"/>
    <property type="project" value="UniProtKB-UniRule"/>
</dbReference>
<dbReference type="Gene3D" id="2.60.40.2310">
    <property type="match status" value="1"/>
</dbReference>
<proteinExistence type="inferred from homology"/>
<sequence>MKNLFFVLSSFLVFLPLLVSCDERNVYIVYFGEHDGSKTLQEIEDNHHSSLFSVKKNEEDARSSLLYSYKNSINGFAAVLTAEEASMLSEKDEVVSVSQTKPNAWSLQTTRSWEFIGAEGGMEFGRNVDSEIEGNLQRKANYGKNIIVGLLDSGIWPESRSFSDDGFGPVPKSWKGICQTGDSFNSSHCNRKLIGARYYLKAFEHYNGRLNNSFDYRSPRDHDGHGSHTSATVGGRKVEKASAIGGFASGTASGGAPLVRLAMYKVCWPINPNMSLAQGDTCLEADMLAAIDDAIGDGVNVISISIGSNQPINYTNDGIAMGALHAIKKNIVVSCAAGNSGPAPATGESATPHKLKKRMYPLVYAGDVVEPHVPKNSTAGQCLPGSLSPKKTKGKIVLCMRGEGMRVGKGEEVKRAGAVGMILGNSPLNGNDLAIDPHVLPATQVVADDAISIFNYIKSSNKSVAQIDPGMTIVNTKPAPSMASFSSMGPNPLVADILKPDITAPGVNILSAWSESSSPTKLDMDHRVVKYNFDSGTSMACPHVAGVIALVKAIHPTWSSAAIRSALMTTATLTNNLGKPISTASGEIAKPFNYGSGHVRPRKASDPGLVYDASYTDYLLFLCSVGVQKVDPSFNCPKISPSVHDLNHPSLAISQLSGTMTAKRIVTNVGGKNSLYRASVSPPQGFLVKVDPNELYFKDVGEKQSFTITVTAKGSHKASNSTQGEYSFGSYTWNDGMHVVRSPIAVAVSQA</sequence>
<dbReference type="InterPro" id="IPR015500">
    <property type="entry name" value="Peptidase_S8_subtilisin-rel"/>
</dbReference>
<feature type="domain" description="Subtilisin-like protease fibronectin type-III" evidence="13">
    <location>
        <begin position="645"/>
        <end position="746"/>
    </location>
</feature>
<dbReference type="FunFam" id="3.40.50.200:FF:000006">
    <property type="entry name" value="Subtilisin-like protease SBT1.5"/>
    <property type="match status" value="1"/>
</dbReference>
<organism evidence="14 15">
    <name type="scientific">Coptis chinensis</name>
    <dbReference type="NCBI Taxonomy" id="261450"/>
    <lineage>
        <taxon>Eukaryota</taxon>
        <taxon>Viridiplantae</taxon>
        <taxon>Streptophyta</taxon>
        <taxon>Embryophyta</taxon>
        <taxon>Tracheophyta</taxon>
        <taxon>Spermatophyta</taxon>
        <taxon>Magnoliopsida</taxon>
        <taxon>Ranunculales</taxon>
        <taxon>Ranunculaceae</taxon>
        <taxon>Coptidoideae</taxon>
        <taxon>Coptis</taxon>
    </lineage>
</organism>
<dbReference type="EMBL" id="JADFTS010000002">
    <property type="protein sequence ID" value="KAF9620616.1"/>
    <property type="molecule type" value="Genomic_DNA"/>
</dbReference>
<evidence type="ECO:0000259" key="11">
    <source>
        <dbReference type="Pfam" id="PF02225"/>
    </source>
</evidence>
<protein>
    <submittedName>
        <fullName evidence="14">Uncharacterized protein</fullName>
    </submittedName>
</protein>
<dbReference type="InterPro" id="IPR045051">
    <property type="entry name" value="SBT"/>
</dbReference>
<dbReference type="InterPro" id="IPR000209">
    <property type="entry name" value="Peptidase_S8/S53_dom"/>
</dbReference>
<keyword evidence="2 8" id="KW-0645">Protease</keyword>
<dbReference type="Pfam" id="PF17766">
    <property type="entry name" value="fn3_6"/>
    <property type="match status" value="1"/>
</dbReference>
<dbReference type="InterPro" id="IPR037045">
    <property type="entry name" value="S8pro/Inhibitor_I9_sf"/>
</dbReference>
<dbReference type="InterPro" id="IPR023828">
    <property type="entry name" value="Peptidase_S8_Ser-AS"/>
</dbReference>
<dbReference type="PROSITE" id="PS51892">
    <property type="entry name" value="SUBTILASE"/>
    <property type="match status" value="1"/>
</dbReference>
<dbReference type="PROSITE" id="PS00138">
    <property type="entry name" value="SUBTILASE_SER"/>
    <property type="match status" value="1"/>
</dbReference>